<dbReference type="EMBL" id="SMBX01000003">
    <property type="protein sequence ID" value="TCV00632.1"/>
    <property type="molecule type" value="Genomic_DNA"/>
</dbReference>
<comment type="caution">
    <text evidence="3">The sequence shown here is derived from an EMBL/GenBank/DDBJ whole genome shotgun (WGS) entry which is preliminary data.</text>
</comment>
<keyword evidence="1" id="KW-0812">Transmembrane</keyword>
<dbReference type="RefSeq" id="WP_132475339.1">
    <property type="nucleotide sequence ID" value="NZ_JBHRVM010000001.1"/>
</dbReference>
<dbReference type="InterPro" id="IPR028087">
    <property type="entry name" value="Tad_N"/>
</dbReference>
<feature type="transmembrane region" description="Helical" evidence="1">
    <location>
        <begin position="20"/>
        <end position="41"/>
    </location>
</feature>
<name>A0A4R3VAM2_9BURK</name>
<proteinExistence type="predicted"/>
<keyword evidence="1" id="KW-1133">Transmembrane helix</keyword>
<evidence type="ECO:0000313" key="3">
    <source>
        <dbReference type="EMBL" id="TCV00632.1"/>
    </source>
</evidence>
<protein>
    <submittedName>
        <fullName evidence="3">Putative membrane protein</fullName>
    </submittedName>
</protein>
<keyword evidence="1" id="KW-0472">Membrane</keyword>
<organism evidence="3 4">
    <name type="scientific">Paracandidimonas soli</name>
    <dbReference type="NCBI Taxonomy" id="1917182"/>
    <lineage>
        <taxon>Bacteria</taxon>
        <taxon>Pseudomonadati</taxon>
        <taxon>Pseudomonadota</taxon>
        <taxon>Betaproteobacteria</taxon>
        <taxon>Burkholderiales</taxon>
        <taxon>Alcaligenaceae</taxon>
        <taxon>Paracandidimonas</taxon>
    </lineage>
</organism>
<sequence length="722" mass="74414">MDRPPPGKRANRAAQQGSIAVAMAGVLLLGLILLGSVQIGYTAYIKRELQKTADAAALSGVQVLGAGDQAGCDAALTAARINTGQNFPGLAQGDVTAECGIWDQDTYRSIVAEKADAVRVSIRSTFGSIVPFVSDSQISVEAVASHSEPIAVFSIGPRLVEFNNDSVVGGLLHTLGLDVSALSVLSERGVLDSRFKMGRLLQELGLELEDVNVGGMDSLLDTRIGLQNVLNAGLRAANQEEFLHVGTSLVQSVESTLGVSGLDIPLGGESGGLFGKIGTQSLAGALNADLRLEEFIGTALAVATMGNALTLDVDEVDLGFLSVQVESGIVEPPSINIGGPNTTVYSAQVRTFADIRLDTSKVLNLPFLDRALKLTLDLPITVDAVRGKATLLDGMCASMDEQGRPLAEIEAETTALGICVGNHPNLFSTVDGCEAGLQPKSLMSFRLLGSSIAGVNTKLAFSVPPSGSEPEKKLFHAGQSRMMPEEGSNLPLGEAVSKVMDTVLASLLVGSAGQSGTSLTAAERKSVAQEFWDAADTGCNVSPSNNRQAYECRSQRLQRASESMEDGLQGLQGFLGGLGGDTLNLLGDLLSLDVGGVLGSVGNVVDSTLGLVGNLLGGLLGGLFGNNDECAGRTGVLGLAYSGTADGCITKLSNTLNPPSSNAPPSAVLAVLGQVLGLLSPVLDSLGSAVAGVLRDIAGTELLQSEVRLISLQCGGAPRLMR</sequence>
<dbReference type="Proteomes" id="UP000294692">
    <property type="component" value="Unassembled WGS sequence"/>
</dbReference>
<accession>A0A4R3VAM2</accession>
<evidence type="ECO:0000313" key="4">
    <source>
        <dbReference type="Proteomes" id="UP000294692"/>
    </source>
</evidence>
<gene>
    <name evidence="3" type="ORF">EV686_103213</name>
</gene>
<evidence type="ECO:0000259" key="2">
    <source>
        <dbReference type="Pfam" id="PF13400"/>
    </source>
</evidence>
<dbReference type="OrthoDB" id="8534992at2"/>
<feature type="domain" description="Putative Flp pilus-assembly TadG-like N-terminal" evidence="2">
    <location>
        <begin position="17"/>
        <end position="62"/>
    </location>
</feature>
<dbReference type="Pfam" id="PF13400">
    <property type="entry name" value="Tad"/>
    <property type="match status" value="1"/>
</dbReference>
<reference evidence="3 4" key="1">
    <citation type="submission" date="2019-03" db="EMBL/GenBank/DDBJ databases">
        <title>Genomic Encyclopedia of Type Strains, Phase IV (KMG-IV): sequencing the most valuable type-strain genomes for metagenomic binning, comparative biology and taxonomic classification.</title>
        <authorList>
            <person name="Goeker M."/>
        </authorList>
    </citation>
    <scope>NUCLEOTIDE SEQUENCE [LARGE SCALE GENOMIC DNA]</scope>
    <source>
        <strain evidence="3 4">DSM 100048</strain>
    </source>
</reference>
<evidence type="ECO:0000256" key="1">
    <source>
        <dbReference type="SAM" id="Phobius"/>
    </source>
</evidence>
<keyword evidence="4" id="KW-1185">Reference proteome</keyword>
<dbReference type="AlphaFoldDB" id="A0A4R3VAM2"/>